<dbReference type="OrthoDB" id="444127at2759"/>
<dbReference type="Proteomes" id="UP000077755">
    <property type="component" value="Chromosome 2"/>
</dbReference>
<keyword evidence="3" id="KW-0012">Acyltransferase</keyword>
<evidence type="ECO:0000313" key="4">
    <source>
        <dbReference type="EMBL" id="WOG87206.1"/>
    </source>
</evidence>
<comment type="similarity">
    <text evidence="1">Belongs to the plant acyltransferase family.</text>
</comment>
<reference evidence="4" key="2">
    <citation type="submission" date="2022-03" db="EMBL/GenBank/DDBJ databases">
        <title>Draft title - Genomic analysis of global carrot germplasm unveils the trajectory of domestication and the origin of high carotenoid orange carrot.</title>
        <authorList>
            <person name="Iorizzo M."/>
            <person name="Ellison S."/>
            <person name="Senalik D."/>
            <person name="Macko-Podgorni A."/>
            <person name="Grzebelus D."/>
            <person name="Bostan H."/>
            <person name="Rolling W."/>
            <person name="Curaba J."/>
            <person name="Simon P."/>
        </authorList>
    </citation>
    <scope>NUCLEOTIDE SEQUENCE</scope>
    <source>
        <tissue evidence="4">Leaf</tissue>
    </source>
</reference>
<accession>A0A162ARN4</accession>
<dbReference type="Gene3D" id="3.30.559.10">
    <property type="entry name" value="Chloramphenicol acetyltransferase-like domain"/>
    <property type="match status" value="2"/>
</dbReference>
<dbReference type="KEGG" id="dcr:108206632"/>
<gene>
    <name evidence="4" type="ORF">DCAR_0206429</name>
</gene>
<dbReference type="Pfam" id="PF02458">
    <property type="entry name" value="Transferase"/>
    <property type="match status" value="1"/>
</dbReference>
<evidence type="ECO:0000256" key="2">
    <source>
        <dbReference type="ARBA" id="ARBA00022679"/>
    </source>
</evidence>
<reference evidence="4" key="1">
    <citation type="journal article" date="2016" name="Nat. Genet.">
        <title>A high-quality carrot genome assembly provides new insights into carotenoid accumulation and asterid genome evolution.</title>
        <authorList>
            <person name="Iorizzo M."/>
            <person name="Ellison S."/>
            <person name="Senalik D."/>
            <person name="Zeng P."/>
            <person name="Satapoomin P."/>
            <person name="Huang J."/>
            <person name="Bowman M."/>
            <person name="Iovene M."/>
            <person name="Sanseverino W."/>
            <person name="Cavagnaro P."/>
            <person name="Yildiz M."/>
            <person name="Macko-Podgorni A."/>
            <person name="Moranska E."/>
            <person name="Grzebelus E."/>
            <person name="Grzebelus D."/>
            <person name="Ashrafi H."/>
            <person name="Zheng Z."/>
            <person name="Cheng S."/>
            <person name="Spooner D."/>
            <person name="Van Deynze A."/>
            <person name="Simon P."/>
        </authorList>
    </citation>
    <scope>NUCLEOTIDE SEQUENCE</scope>
    <source>
        <tissue evidence="4">Leaf</tissue>
    </source>
</reference>
<organism evidence="4 5">
    <name type="scientific">Daucus carota subsp. sativus</name>
    <name type="common">Carrot</name>
    <dbReference type="NCBI Taxonomy" id="79200"/>
    <lineage>
        <taxon>Eukaryota</taxon>
        <taxon>Viridiplantae</taxon>
        <taxon>Streptophyta</taxon>
        <taxon>Embryophyta</taxon>
        <taxon>Tracheophyta</taxon>
        <taxon>Spermatophyta</taxon>
        <taxon>Magnoliopsida</taxon>
        <taxon>eudicotyledons</taxon>
        <taxon>Gunneridae</taxon>
        <taxon>Pentapetalae</taxon>
        <taxon>asterids</taxon>
        <taxon>campanulids</taxon>
        <taxon>Apiales</taxon>
        <taxon>Apiaceae</taxon>
        <taxon>Apioideae</taxon>
        <taxon>Scandiceae</taxon>
        <taxon>Daucinae</taxon>
        <taxon>Daucus</taxon>
        <taxon>Daucus sect. Daucus</taxon>
    </lineage>
</organism>
<dbReference type="GO" id="GO:0016746">
    <property type="term" value="F:acyltransferase activity"/>
    <property type="evidence" value="ECO:0007669"/>
    <property type="project" value="UniProtKB-KW"/>
</dbReference>
<dbReference type="InterPro" id="IPR050898">
    <property type="entry name" value="Plant_acyltransferase"/>
</dbReference>
<evidence type="ECO:0000256" key="3">
    <source>
        <dbReference type="ARBA" id="ARBA00023315"/>
    </source>
</evidence>
<proteinExistence type="inferred from homology"/>
<dbReference type="EMBL" id="CP093344">
    <property type="protein sequence ID" value="WOG87206.1"/>
    <property type="molecule type" value="Genomic_DNA"/>
</dbReference>
<evidence type="ECO:0000256" key="1">
    <source>
        <dbReference type="ARBA" id="ARBA00009861"/>
    </source>
</evidence>
<evidence type="ECO:0000313" key="5">
    <source>
        <dbReference type="Proteomes" id="UP000077755"/>
    </source>
</evidence>
<keyword evidence="5" id="KW-1185">Reference proteome</keyword>
<dbReference type="PANTHER" id="PTHR31147">
    <property type="entry name" value="ACYL TRANSFERASE 4"/>
    <property type="match status" value="1"/>
</dbReference>
<dbReference type="PANTHER" id="PTHR31147:SF1">
    <property type="entry name" value="ACYL TRANSFERASE 4"/>
    <property type="match status" value="1"/>
</dbReference>
<protein>
    <submittedName>
        <fullName evidence="4">Uncharacterized protein</fullName>
    </submittedName>
</protein>
<dbReference type="Gramene" id="KZN04883">
    <property type="protein sequence ID" value="KZN04883"/>
    <property type="gene ID" value="DCAR_005720"/>
</dbReference>
<dbReference type="OMA" id="VHVVPIQ"/>
<name>A0A162ARN4_DAUCS</name>
<dbReference type="InterPro" id="IPR023213">
    <property type="entry name" value="CAT-like_dom_sf"/>
</dbReference>
<sequence length="426" mass="47302">MEFSVSRSSEGLVAPSEPTPIEVLDLSVIDKLHVLRCNARTLHVFRHGPNAAGIIRQALSRALVPYYPLAGRLKDDDLQGQLQVSCTGEGVWFVEATASCELDDVAYFDDVMCIPYDKLLPDSPPEEQKSDPLILMQVTQFKCGGYVIGLVFCHSICDGLGAARFLNAVGEMARGLKHLSVEPIWSRDFAPPPSSQSTQVTLPMPNLPPPMPNYQLEHANIDITLDHINQLKQKYNKSTGQTCSAFEIIAAMTWMHRTRAIDLQEDTEMKLVFFANCRDLITPPLPQGFYGNCFFPVTITASSEMIKSESLFNVVKLIQQAKTQLPNEFGRWIRGELRDENGPVDPFAPPLVYTTLFISEWGKLGFNQVDYGHGLPVNVVPIQGSSIIPVGIIGSLPGPKKGIRLMTWCVEKAHIQPFIQYMTSLI</sequence>
<keyword evidence="2" id="KW-0808">Transferase</keyword>
<dbReference type="AlphaFoldDB" id="A0A162ARN4"/>